<evidence type="ECO:0000256" key="2">
    <source>
        <dbReference type="SAM" id="Phobius"/>
    </source>
</evidence>
<feature type="transmembrane region" description="Helical" evidence="2">
    <location>
        <begin position="258"/>
        <end position="278"/>
    </location>
</feature>
<evidence type="ECO:0000256" key="1">
    <source>
        <dbReference type="SAM" id="MobiDB-lite"/>
    </source>
</evidence>
<dbReference type="Proteomes" id="UP000314294">
    <property type="component" value="Unassembled WGS sequence"/>
</dbReference>
<accession>A0A4Z2I997</accession>
<name>A0A4Z2I997_9TELE</name>
<reference evidence="3 4" key="1">
    <citation type="submission" date="2019-03" db="EMBL/GenBank/DDBJ databases">
        <title>First draft genome of Liparis tanakae, snailfish: a comprehensive survey of snailfish specific genes.</title>
        <authorList>
            <person name="Kim W."/>
            <person name="Song I."/>
            <person name="Jeong J.-H."/>
            <person name="Kim D."/>
            <person name="Kim S."/>
            <person name="Ryu S."/>
            <person name="Song J.Y."/>
            <person name="Lee S.K."/>
        </authorList>
    </citation>
    <scope>NUCLEOTIDE SEQUENCE [LARGE SCALE GENOMIC DNA]</scope>
    <source>
        <tissue evidence="3">Muscle</tissue>
    </source>
</reference>
<keyword evidence="2" id="KW-1133">Transmembrane helix</keyword>
<feature type="region of interest" description="Disordered" evidence="1">
    <location>
        <begin position="193"/>
        <end position="218"/>
    </location>
</feature>
<organism evidence="3 4">
    <name type="scientific">Liparis tanakae</name>
    <name type="common">Tanaka's snailfish</name>
    <dbReference type="NCBI Taxonomy" id="230148"/>
    <lineage>
        <taxon>Eukaryota</taxon>
        <taxon>Metazoa</taxon>
        <taxon>Chordata</taxon>
        <taxon>Craniata</taxon>
        <taxon>Vertebrata</taxon>
        <taxon>Euteleostomi</taxon>
        <taxon>Actinopterygii</taxon>
        <taxon>Neopterygii</taxon>
        <taxon>Teleostei</taxon>
        <taxon>Neoteleostei</taxon>
        <taxon>Acanthomorphata</taxon>
        <taxon>Eupercaria</taxon>
        <taxon>Perciformes</taxon>
        <taxon>Cottioidei</taxon>
        <taxon>Cottales</taxon>
        <taxon>Liparidae</taxon>
        <taxon>Liparis</taxon>
    </lineage>
</organism>
<comment type="caution">
    <text evidence="3">The sequence shown here is derived from an EMBL/GenBank/DDBJ whole genome shotgun (WGS) entry which is preliminary data.</text>
</comment>
<keyword evidence="2" id="KW-0472">Membrane</keyword>
<gene>
    <name evidence="3" type="ORF">EYF80_015206</name>
</gene>
<protein>
    <submittedName>
        <fullName evidence="3">Uncharacterized protein</fullName>
    </submittedName>
</protein>
<keyword evidence="2" id="KW-0812">Transmembrane</keyword>
<dbReference type="AlphaFoldDB" id="A0A4Z2I997"/>
<dbReference type="EMBL" id="SRLO01000112">
    <property type="protein sequence ID" value="TNN74659.1"/>
    <property type="molecule type" value="Genomic_DNA"/>
</dbReference>
<feature type="transmembrane region" description="Helical" evidence="2">
    <location>
        <begin position="298"/>
        <end position="316"/>
    </location>
</feature>
<evidence type="ECO:0000313" key="4">
    <source>
        <dbReference type="Proteomes" id="UP000314294"/>
    </source>
</evidence>
<keyword evidence="4" id="KW-1185">Reference proteome</keyword>
<evidence type="ECO:0000313" key="3">
    <source>
        <dbReference type="EMBL" id="TNN74659.1"/>
    </source>
</evidence>
<proteinExistence type="predicted"/>
<sequence>MYHDAICYRMATTDFSVRRPHLPGCICICKGEMDDVDQHMELAASPSSCLLRSNKASCRCSTALVLSVSPTTWGCTLNSRGSLSGGSFSTMCAVTLDSSSMQLPSGRESVSLISSLLTFLLPAHTMCFCPQTQCGGAGRLLFASRGFLPRGDSDASLPDDSRLLAPRGLLSLWESTPSQLSFSDASREADEVSMSAAAASASDPSPKTAPAEATSSSRSAAGSAANLKGMLMVGCSVLAGATSPWGVNKRTSPHDFPLAAAVLVGFLALLLEAALGAFVQVSGDVVGEIKGVQEIQGAQFGTVGLGLGRLLLFILAQEIVGDDNMQHLQAMSLSRSTVGKTGGSQFCRKKTISSVKLAVMELDHGEAGTADHIDFVHTGNTTLKDRGHKVQDLHRRGSGQVNIRQDGVLGAAII</sequence>